<dbReference type="Proteomes" id="UP001213000">
    <property type="component" value="Unassembled WGS sequence"/>
</dbReference>
<keyword evidence="3" id="KW-1133">Transmembrane helix</keyword>
<evidence type="ECO:0000313" key="4">
    <source>
        <dbReference type="EMBL" id="KAJ3561396.1"/>
    </source>
</evidence>
<keyword evidence="1" id="KW-0175">Coiled coil</keyword>
<name>A0AAD5VLC6_9AGAR</name>
<accession>A0AAD5VLC6</accession>
<proteinExistence type="predicted"/>
<feature type="transmembrane region" description="Helical" evidence="3">
    <location>
        <begin position="471"/>
        <end position="491"/>
    </location>
</feature>
<dbReference type="AlphaFoldDB" id="A0AAD5VLC6"/>
<sequence>MLEARRQEIVFDEPMEHEQRRPEDDEEGLLEPRGGFDPDDDDDIQHIRMLDEVDEVDDEDDEDDRRSIATIIPHELERVDEVDEEEETHERVVDEVEAYGERADPIDPEREREGTEQRERERERQFEREAIRKQEDLNVGRPRTPEPSFGLRPEDKPTAINTSPATSSPRTRSGTLVAPKSPLSLPVNGVTNDQMLEQVLQLSAQISAMVKLTSSMESQYAAAQDTIRVLESKVGELEKAAKEKREEESESTIQDLVAKEWKKSFEGQWTEVREEWKEERERLRRAREEWENRIINLDSSLDKSESTTFYDQFDCEGFGDAEGRDGEDAESAEGGAVGGAESGGYRQWGCYWTFAWEGQWVGYAAESEKPEFGFGWWREEKEEEEEERKYREDDVKSASSQFASEEEVEEGRKVPGPVKTTHTSVREQTQTHLPTPKSLTNSVVSENEGDQQKPSLATKSPPAAMAGTAGVSFQTAGAVVVLAVAAAAVFWKVRSE</sequence>
<evidence type="ECO:0000256" key="1">
    <source>
        <dbReference type="SAM" id="Coils"/>
    </source>
</evidence>
<feature type="compositionally biased region" description="Basic and acidic residues" evidence="2">
    <location>
        <begin position="1"/>
        <end position="23"/>
    </location>
</feature>
<gene>
    <name evidence="4" type="ORF">NP233_g10217</name>
</gene>
<dbReference type="EMBL" id="JANIEX010001010">
    <property type="protein sequence ID" value="KAJ3561396.1"/>
    <property type="molecule type" value="Genomic_DNA"/>
</dbReference>
<feature type="compositionally biased region" description="Basic and acidic residues" evidence="2">
    <location>
        <begin position="88"/>
        <end position="138"/>
    </location>
</feature>
<feature type="region of interest" description="Disordered" evidence="2">
    <location>
        <begin position="313"/>
        <end position="341"/>
    </location>
</feature>
<feature type="compositionally biased region" description="Acidic residues" evidence="2">
    <location>
        <begin position="52"/>
        <end position="63"/>
    </location>
</feature>
<feature type="coiled-coil region" evidence="1">
    <location>
        <begin position="220"/>
        <end position="307"/>
    </location>
</feature>
<keyword evidence="5" id="KW-1185">Reference proteome</keyword>
<protein>
    <submittedName>
        <fullName evidence="4">Uncharacterized protein</fullName>
    </submittedName>
</protein>
<evidence type="ECO:0000256" key="3">
    <source>
        <dbReference type="SAM" id="Phobius"/>
    </source>
</evidence>
<feature type="region of interest" description="Disordered" evidence="2">
    <location>
        <begin position="1"/>
        <end position="183"/>
    </location>
</feature>
<feature type="compositionally biased region" description="Low complexity" evidence="2">
    <location>
        <begin position="162"/>
        <end position="175"/>
    </location>
</feature>
<feature type="region of interest" description="Disordered" evidence="2">
    <location>
        <begin position="385"/>
        <end position="465"/>
    </location>
</feature>
<comment type="caution">
    <text evidence="4">The sequence shown here is derived from an EMBL/GenBank/DDBJ whole genome shotgun (WGS) entry which is preliminary data.</text>
</comment>
<keyword evidence="3" id="KW-0812">Transmembrane</keyword>
<keyword evidence="3" id="KW-0472">Membrane</keyword>
<reference evidence="4" key="1">
    <citation type="submission" date="2022-07" db="EMBL/GenBank/DDBJ databases">
        <title>Genome Sequence of Leucocoprinus birnbaumii.</title>
        <authorList>
            <person name="Buettner E."/>
        </authorList>
    </citation>
    <scope>NUCLEOTIDE SEQUENCE</scope>
    <source>
        <strain evidence="4">VT141</strain>
    </source>
</reference>
<evidence type="ECO:0000256" key="2">
    <source>
        <dbReference type="SAM" id="MobiDB-lite"/>
    </source>
</evidence>
<feature type="compositionally biased region" description="Basic and acidic residues" evidence="2">
    <location>
        <begin position="387"/>
        <end position="396"/>
    </location>
</feature>
<feature type="compositionally biased region" description="Polar residues" evidence="2">
    <location>
        <begin position="420"/>
        <end position="445"/>
    </location>
</feature>
<evidence type="ECO:0000313" key="5">
    <source>
        <dbReference type="Proteomes" id="UP001213000"/>
    </source>
</evidence>
<organism evidence="4 5">
    <name type="scientific">Leucocoprinus birnbaumii</name>
    <dbReference type="NCBI Taxonomy" id="56174"/>
    <lineage>
        <taxon>Eukaryota</taxon>
        <taxon>Fungi</taxon>
        <taxon>Dikarya</taxon>
        <taxon>Basidiomycota</taxon>
        <taxon>Agaricomycotina</taxon>
        <taxon>Agaricomycetes</taxon>
        <taxon>Agaricomycetidae</taxon>
        <taxon>Agaricales</taxon>
        <taxon>Agaricineae</taxon>
        <taxon>Agaricaceae</taxon>
        <taxon>Leucocoprinus</taxon>
    </lineage>
</organism>